<evidence type="ECO:0000313" key="2">
    <source>
        <dbReference type="Proteomes" id="UP000694428"/>
    </source>
</evidence>
<sequence>MFNILVCVPGLMRNILLASIPHVGLLFNYNCLLLNQKIAVIQLSDLCDRWSRVYHKNHIKQSHIYKVF</sequence>
<protein>
    <submittedName>
        <fullName evidence="1">Uncharacterized protein</fullName>
    </submittedName>
</protein>
<keyword evidence="2" id="KW-1185">Reference proteome</keyword>
<dbReference type="Proteomes" id="UP000694428">
    <property type="component" value="Unplaced"/>
</dbReference>
<organism evidence="1 2">
    <name type="scientific">Pavo cristatus</name>
    <name type="common">Indian peafowl</name>
    <name type="synonym">Blue peafowl</name>
    <dbReference type="NCBI Taxonomy" id="9049"/>
    <lineage>
        <taxon>Eukaryota</taxon>
        <taxon>Metazoa</taxon>
        <taxon>Chordata</taxon>
        <taxon>Craniata</taxon>
        <taxon>Vertebrata</taxon>
        <taxon>Euteleostomi</taxon>
        <taxon>Archelosauria</taxon>
        <taxon>Archosauria</taxon>
        <taxon>Dinosauria</taxon>
        <taxon>Saurischia</taxon>
        <taxon>Theropoda</taxon>
        <taxon>Coelurosauria</taxon>
        <taxon>Aves</taxon>
        <taxon>Neognathae</taxon>
        <taxon>Galloanserae</taxon>
        <taxon>Galliformes</taxon>
        <taxon>Phasianidae</taxon>
        <taxon>Phasianinae</taxon>
        <taxon>Pavo</taxon>
    </lineage>
</organism>
<evidence type="ECO:0000313" key="1">
    <source>
        <dbReference type="Ensembl" id="ENSPSTP00000021237.1"/>
    </source>
</evidence>
<reference evidence="1" key="1">
    <citation type="submission" date="2025-08" db="UniProtKB">
        <authorList>
            <consortium name="Ensembl"/>
        </authorList>
    </citation>
    <scope>IDENTIFICATION</scope>
</reference>
<name>A0A8C9LEG7_PAVCR</name>
<proteinExistence type="predicted"/>
<dbReference type="AlphaFoldDB" id="A0A8C9LEG7"/>
<dbReference type="Ensembl" id="ENSPSTT00000022286.1">
    <property type="protein sequence ID" value="ENSPSTP00000021237.1"/>
    <property type="gene ID" value="ENSPSTG00000015475.1"/>
</dbReference>
<accession>A0A8C9LEG7</accession>
<reference evidence="1" key="2">
    <citation type="submission" date="2025-09" db="UniProtKB">
        <authorList>
            <consortium name="Ensembl"/>
        </authorList>
    </citation>
    <scope>IDENTIFICATION</scope>
</reference>